<evidence type="ECO:0000256" key="1">
    <source>
        <dbReference type="ARBA" id="ARBA00023163"/>
    </source>
</evidence>
<name>A0A7W0HM39_9BACT</name>
<dbReference type="InterPro" id="IPR036735">
    <property type="entry name" value="NGN_dom_sf"/>
</dbReference>
<dbReference type="EMBL" id="JACDUS010000011">
    <property type="protein sequence ID" value="MBA2882651.1"/>
    <property type="molecule type" value="Genomic_DNA"/>
</dbReference>
<dbReference type="Proteomes" id="UP000525298">
    <property type="component" value="Unassembled WGS sequence"/>
</dbReference>
<accession>A0A7W0HM39</accession>
<organism evidence="3 4">
    <name type="scientific">Desulfosalsimonas propionicica</name>
    <dbReference type="NCBI Taxonomy" id="332175"/>
    <lineage>
        <taxon>Bacteria</taxon>
        <taxon>Pseudomonadati</taxon>
        <taxon>Thermodesulfobacteriota</taxon>
        <taxon>Desulfobacteria</taxon>
        <taxon>Desulfobacterales</taxon>
        <taxon>Desulfosalsimonadaceae</taxon>
        <taxon>Desulfosalsimonas</taxon>
    </lineage>
</organism>
<proteinExistence type="predicted"/>
<gene>
    <name evidence="3" type="ORF">HNR65_003005</name>
</gene>
<evidence type="ECO:0000259" key="2">
    <source>
        <dbReference type="SMART" id="SM00739"/>
    </source>
</evidence>
<dbReference type="Pfam" id="PF00467">
    <property type="entry name" value="KOW"/>
    <property type="match status" value="1"/>
</dbReference>
<evidence type="ECO:0000313" key="3">
    <source>
        <dbReference type="EMBL" id="MBA2882651.1"/>
    </source>
</evidence>
<protein>
    <submittedName>
        <fullName evidence="3">Transcription antitermination factor NusG</fullName>
    </submittedName>
</protein>
<dbReference type="InterPro" id="IPR005824">
    <property type="entry name" value="KOW"/>
</dbReference>
<dbReference type="GO" id="GO:0006354">
    <property type="term" value="P:DNA-templated transcription elongation"/>
    <property type="evidence" value="ECO:0007669"/>
    <property type="project" value="InterPro"/>
</dbReference>
<dbReference type="Pfam" id="PF02357">
    <property type="entry name" value="NusG"/>
    <property type="match status" value="1"/>
</dbReference>
<dbReference type="AlphaFoldDB" id="A0A7W0HM39"/>
<reference evidence="3 4" key="1">
    <citation type="submission" date="2020-07" db="EMBL/GenBank/DDBJ databases">
        <title>Genomic Encyclopedia of Type Strains, Phase IV (KMG-IV): sequencing the most valuable type-strain genomes for metagenomic binning, comparative biology and taxonomic classification.</title>
        <authorList>
            <person name="Goeker M."/>
        </authorList>
    </citation>
    <scope>NUCLEOTIDE SEQUENCE [LARGE SCALE GENOMIC DNA]</scope>
    <source>
        <strain evidence="3 4">DSM 17721</strain>
    </source>
</reference>
<dbReference type="SUPFAM" id="SSF82679">
    <property type="entry name" value="N-utilization substance G protein NusG, N-terminal domain"/>
    <property type="match status" value="1"/>
</dbReference>
<evidence type="ECO:0000313" key="4">
    <source>
        <dbReference type="Proteomes" id="UP000525298"/>
    </source>
</evidence>
<dbReference type="InterPro" id="IPR008991">
    <property type="entry name" value="Translation_prot_SH3-like_sf"/>
</dbReference>
<sequence>MTLSPEKNPSPIFPENLLENADASPADSICWRIAHVKSRREKALAGYLADRGIGYFLPMVRRRQSSAKRERYSLLPLFPGYLFFTADEPGRYTALRSNQIARVIDVSDPVTLVQELRGIHQALCSGLPVFPADFLHPGRRVRVIKGPLKDVEGVVVRTDKHFRLVLSVTSIMQSVSVELDSDMVEPV</sequence>
<dbReference type="CDD" id="cd06091">
    <property type="entry name" value="KOW_NusG"/>
    <property type="match status" value="1"/>
</dbReference>
<dbReference type="RefSeq" id="WP_181552283.1">
    <property type="nucleotide sequence ID" value="NZ_JACDUS010000011.1"/>
</dbReference>
<dbReference type="SUPFAM" id="SSF50104">
    <property type="entry name" value="Translation proteins SH3-like domain"/>
    <property type="match status" value="1"/>
</dbReference>
<feature type="domain" description="KOW" evidence="2">
    <location>
        <begin position="134"/>
        <end position="161"/>
    </location>
</feature>
<dbReference type="SMART" id="SM00739">
    <property type="entry name" value="KOW"/>
    <property type="match status" value="1"/>
</dbReference>
<comment type="caution">
    <text evidence="3">The sequence shown here is derived from an EMBL/GenBank/DDBJ whole genome shotgun (WGS) entry which is preliminary data.</text>
</comment>
<dbReference type="InterPro" id="IPR006645">
    <property type="entry name" value="NGN-like_dom"/>
</dbReference>
<dbReference type="Gene3D" id="3.30.70.940">
    <property type="entry name" value="NusG, N-terminal domain"/>
    <property type="match status" value="1"/>
</dbReference>
<keyword evidence="1" id="KW-0804">Transcription</keyword>
<keyword evidence="4" id="KW-1185">Reference proteome</keyword>